<gene>
    <name evidence="1" type="ORF">L798_12015</name>
</gene>
<sequence>MCSVAKCTRPAAVPSSKLLVCDSLRGSSSQSSAAKNVATQYRTFPLLCCLDIRGGSKERNPGEENVTCVHWFLASTAQPGINFLLYFPFRITNLTGMESSD</sequence>
<evidence type="ECO:0000313" key="2">
    <source>
        <dbReference type="Proteomes" id="UP000027135"/>
    </source>
</evidence>
<proteinExistence type="predicted"/>
<dbReference type="InParanoid" id="A0A067R3U6"/>
<protein>
    <submittedName>
        <fullName evidence="1">Uncharacterized protein</fullName>
    </submittedName>
</protein>
<dbReference type="Proteomes" id="UP000027135">
    <property type="component" value="Unassembled WGS sequence"/>
</dbReference>
<organism evidence="1 2">
    <name type="scientific">Zootermopsis nevadensis</name>
    <name type="common">Dampwood termite</name>
    <dbReference type="NCBI Taxonomy" id="136037"/>
    <lineage>
        <taxon>Eukaryota</taxon>
        <taxon>Metazoa</taxon>
        <taxon>Ecdysozoa</taxon>
        <taxon>Arthropoda</taxon>
        <taxon>Hexapoda</taxon>
        <taxon>Insecta</taxon>
        <taxon>Pterygota</taxon>
        <taxon>Neoptera</taxon>
        <taxon>Polyneoptera</taxon>
        <taxon>Dictyoptera</taxon>
        <taxon>Blattodea</taxon>
        <taxon>Blattoidea</taxon>
        <taxon>Termitoidae</taxon>
        <taxon>Termopsidae</taxon>
        <taxon>Zootermopsis</taxon>
    </lineage>
</organism>
<dbReference type="EMBL" id="KK852919">
    <property type="protein sequence ID" value="KDR13836.1"/>
    <property type="molecule type" value="Genomic_DNA"/>
</dbReference>
<evidence type="ECO:0000313" key="1">
    <source>
        <dbReference type="EMBL" id="KDR13836.1"/>
    </source>
</evidence>
<reference evidence="1 2" key="1">
    <citation type="journal article" date="2014" name="Nat. Commun.">
        <title>Molecular traces of alternative social organization in a termite genome.</title>
        <authorList>
            <person name="Terrapon N."/>
            <person name="Li C."/>
            <person name="Robertson H.M."/>
            <person name="Ji L."/>
            <person name="Meng X."/>
            <person name="Booth W."/>
            <person name="Chen Z."/>
            <person name="Childers C.P."/>
            <person name="Glastad K.M."/>
            <person name="Gokhale K."/>
            <person name="Gowin J."/>
            <person name="Gronenberg W."/>
            <person name="Hermansen R.A."/>
            <person name="Hu H."/>
            <person name="Hunt B.G."/>
            <person name="Huylmans A.K."/>
            <person name="Khalil S.M."/>
            <person name="Mitchell R.D."/>
            <person name="Munoz-Torres M.C."/>
            <person name="Mustard J.A."/>
            <person name="Pan H."/>
            <person name="Reese J.T."/>
            <person name="Scharf M.E."/>
            <person name="Sun F."/>
            <person name="Vogel H."/>
            <person name="Xiao J."/>
            <person name="Yang W."/>
            <person name="Yang Z."/>
            <person name="Yang Z."/>
            <person name="Zhou J."/>
            <person name="Zhu J."/>
            <person name="Brent C.S."/>
            <person name="Elsik C.G."/>
            <person name="Goodisman M.A."/>
            <person name="Liberles D.A."/>
            <person name="Roe R.M."/>
            <person name="Vargo E.L."/>
            <person name="Vilcinskas A."/>
            <person name="Wang J."/>
            <person name="Bornberg-Bauer E."/>
            <person name="Korb J."/>
            <person name="Zhang G."/>
            <person name="Liebig J."/>
        </authorList>
    </citation>
    <scope>NUCLEOTIDE SEQUENCE [LARGE SCALE GENOMIC DNA]</scope>
    <source>
        <tissue evidence="1">Whole organism</tissue>
    </source>
</reference>
<name>A0A067R3U6_ZOONE</name>
<dbReference type="AlphaFoldDB" id="A0A067R3U6"/>
<accession>A0A067R3U6</accession>
<keyword evidence="2" id="KW-1185">Reference proteome</keyword>